<reference evidence="4" key="1">
    <citation type="submission" date="2022-10" db="EMBL/GenBank/DDBJ databases">
        <title>Completed Genome Sequence of two octocoral isolated bacterium, Endozoicomonas euniceicola EF212T and Endozoicomonas gorgoniicola PS125T.</title>
        <authorList>
            <person name="Chiou Y.-J."/>
            <person name="Chen Y.-H."/>
        </authorList>
    </citation>
    <scope>NUCLEOTIDE SEQUENCE</scope>
    <source>
        <strain evidence="4">EF212</strain>
    </source>
</reference>
<gene>
    <name evidence="4" type="ORF">NX720_08170</name>
</gene>
<dbReference type="InterPro" id="IPR037455">
    <property type="entry name" value="LucA/IucC-like"/>
</dbReference>
<name>A0ABY6H145_9GAMM</name>
<dbReference type="PANTHER" id="PTHR34384:SF5">
    <property type="entry name" value="L-2,3-DIAMINOPROPANOATE--CITRATE LIGASE"/>
    <property type="match status" value="1"/>
</dbReference>
<dbReference type="Proteomes" id="UP001163255">
    <property type="component" value="Chromosome"/>
</dbReference>
<feature type="domain" description="Aerobactin siderophore biosynthesis IucA/IucC-like C-terminal" evidence="3">
    <location>
        <begin position="444"/>
        <end position="605"/>
    </location>
</feature>
<dbReference type="Pfam" id="PF04183">
    <property type="entry name" value="IucA_IucC"/>
    <property type="match status" value="1"/>
</dbReference>
<proteinExistence type="inferred from homology"/>
<comment type="similarity">
    <text evidence="1">Belongs to the IucA/IucC family.</text>
</comment>
<dbReference type="InterPro" id="IPR007310">
    <property type="entry name" value="Aerobactin_biosyn_IucA/IucC_N"/>
</dbReference>
<dbReference type="RefSeq" id="WP_262600612.1">
    <property type="nucleotide sequence ID" value="NZ_CP103300.1"/>
</dbReference>
<dbReference type="Pfam" id="PF06276">
    <property type="entry name" value="FhuF"/>
    <property type="match status" value="1"/>
</dbReference>
<feature type="domain" description="Aerobactin siderophore biosynthesis IucA/IucC N-terminal" evidence="2">
    <location>
        <begin position="178"/>
        <end position="414"/>
    </location>
</feature>
<keyword evidence="5" id="KW-1185">Reference proteome</keyword>
<dbReference type="InterPro" id="IPR022770">
    <property type="entry name" value="IucA/IucC-like_C"/>
</dbReference>
<dbReference type="Gene3D" id="1.10.510.40">
    <property type="match status" value="1"/>
</dbReference>
<evidence type="ECO:0000313" key="5">
    <source>
        <dbReference type="Proteomes" id="UP001163255"/>
    </source>
</evidence>
<evidence type="ECO:0000259" key="3">
    <source>
        <dbReference type="Pfam" id="PF06276"/>
    </source>
</evidence>
<evidence type="ECO:0000256" key="1">
    <source>
        <dbReference type="ARBA" id="ARBA00007832"/>
    </source>
</evidence>
<evidence type="ECO:0008006" key="6">
    <source>
        <dbReference type="Google" id="ProtNLM"/>
    </source>
</evidence>
<evidence type="ECO:0000259" key="2">
    <source>
        <dbReference type="Pfam" id="PF04183"/>
    </source>
</evidence>
<protein>
    <recommendedName>
        <fullName evidence="6">IucA/IucC family siderophore biosynthesis protein</fullName>
    </recommendedName>
</protein>
<accession>A0ABY6H145</accession>
<organism evidence="4 5">
    <name type="scientific">Endozoicomonas euniceicola</name>
    <dbReference type="NCBI Taxonomy" id="1234143"/>
    <lineage>
        <taxon>Bacteria</taxon>
        <taxon>Pseudomonadati</taxon>
        <taxon>Pseudomonadota</taxon>
        <taxon>Gammaproteobacteria</taxon>
        <taxon>Oceanospirillales</taxon>
        <taxon>Endozoicomonadaceae</taxon>
        <taxon>Endozoicomonas</taxon>
    </lineage>
</organism>
<sequence>MRPFSTKLKQYDKVRIEVEEKSARQDSTDRNFDAGLWAEKLAAGCFLNAMLREWHGWELTTPDSESLQEGEAVATVVIPLGSQNKKILINLQHYSLAGRHQFMSPYWLREDTSGHTKTIGFIDMVELLSGEERIFKSAHDNTKQVFLQRVSRSLDNTARALSARASELPDLFAGTMNFRTSEQALFAGHSFHPTPKSRDQFSTEKTQHYIPEFGSDFQLSWFAIDSDLLEDDSVHECSFRELTLQLANEDRRLESWLPQDLPAHQTLLPAHPWQARQWLNNDYIRQLIQTGRMVSYGELGTGWHATSSVRSLYAPHAGFMLKYSLSVRLTNSLRHLLPKEVIRGKEIHQVKYHTSVGRQLQEQFPDFEILTEPAHAAIKGPDGQPLAETMIVLRENPFTRQSLNEGTELLASLTQDHPVESSRIIQLIHKLAEDSYSPVENIAQRWFEKYLNIVAKPLVIAQSDFGLLFGAHQQNLLIHMPAGYPEKAFFRDCQGTGYSDLARQLLASDIPATADGAEHHVEQEPGNRLFTYYLLINSTFGLISALGADRSISEQHLLQTLRTFLEQLRAEGRRDSSCLDYVLDSKELWSKGNFFCSFHNLNENTLDNPLEIYHAMENPIFGLFQQSE</sequence>
<evidence type="ECO:0000313" key="4">
    <source>
        <dbReference type="EMBL" id="UYM17869.1"/>
    </source>
</evidence>
<dbReference type="EMBL" id="CP103300">
    <property type="protein sequence ID" value="UYM17869.1"/>
    <property type="molecule type" value="Genomic_DNA"/>
</dbReference>
<dbReference type="PANTHER" id="PTHR34384">
    <property type="entry name" value="L-2,3-DIAMINOPROPANOATE--CITRATE LIGASE"/>
    <property type="match status" value="1"/>
</dbReference>